<evidence type="ECO:0000313" key="1">
    <source>
        <dbReference type="EMBL" id="EQK94413.1"/>
    </source>
</evidence>
<dbReference type="EMBL" id="AUSI01000036">
    <property type="protein sequence ID" value="EQK94413.1"/>
    <property type="molecule type" value="Genomic_DNA"/>
</dbReference>
<dbReference type="AlphaFoldDB" id="A0AB33Z696"/>
<gene>
    <name evidence="1" type="ORF">N198_07930</name>
</gene>
<protein>
    <submittedName>
        <fullName evidence="1">Uncharacterized protein</fullName>
    </submittedName>
</protein>
<accession>A0AB33Z696</accession>
<sequence>MSFYRFFFFFKTTMSERLASLFYGIISNFNKKGV</sequence>
<comment type="caution">
    <text evidence="1">The sequence shown here is derived from an EMBL/GenBank/DDBJ whole genome shotgun (WGS) entry which is preliminary data.</text>
</comment>
<organism evidence="1 2">
    <name type="scientific">Helicobacter pylori UM037</name>
    <dbReference type="NCBI Taxonomy" id="1321939"/>
    <lineage>
        <taxon>Bacteria</taxon>
        <taxon>Pseudomonadati</taxon>
        <taxon>Campylobacterota</taxon>
        <taxon>Epsilonproteobacteria</taxon>
        <taxon>Campylobacterales</taxon>
        <taxon>Helicobacteraceae</taxon>
        <taxon>Helicobacter</taxon>
    </lineage>
</organism>
<reference evidence="1 2" key="1">
    <citation type="journal article" date="2013" name="Genome Announc.">
        <title>Multiple genome sequences of Helicobacter pylori strains of diverse disease and antibiotic resistance backgrounds from Malaysia.</title>
        <authorList>
            <person name="Rehvathy V."/>
            <person name="Tan M.H."/>
            <person name="Gunaletchumy S.P."/>
            <person name="Teh X."/>
            <person name="Wang S."/>
            <person name="Baybayan P."/>
            <person name="Singh S."/>
            <person name="Ashby M."/>
            <person name="Kaakoush N.O."/>
            <person name="Mitchell H.M."/>
            <person name="Croft L.J."/>
            <person name="Goh K.L."/>
            <person name="Loke M.F."/>
            <person name="Vadivelu J."/>
        </authorList>
    </citation>
    <scope>NUCLEOTIDE SEQUENCE [LARGE SCALE GENOMIC DNA]</scope>
    <source>
        <strain evidence="1 2">UM037</strain>
    </source>
</reference>
<proteinExistence type="predicted"/>
<dbReference type="Proteomes" id="UP000015893">
    <property type="component" value="Unassembled WGS sequence"/>
</dbReference>
<evidence type="ECO:0000313" key="2">
    <source>
        <dbReference type="Proteomes" id="UP000015893"/>
    </source>
</evidence>
<name>A0AB33Z696_HELPX</name>